<sequence>MNSQTSSSSSASDPSSSPSSQPPNYPKPAWTPVDYSTHESLVNSLNIPLDSPLHTAFHSTNRSNYAPPSPPINNTKSSINYPTSPFSNSPQPLPSKQTISSPSTHYQTLSSLLPFPSSPTILDVGCGSGILLALFLRATENGRILGIEHFENLTELARLNLKNDNVPLGEDRNAGVLRGGEVRVVNRNFHDLKVEEFGISGFDIISFGCSPSNVPSNLINLLNLNGKALIPIGNSHHQTYTLITKTQNNPPELIIETLNEFGYCRFVPMRNNKVEYGERYKRKWCYGKKECDVINRFIGNGGRGGLSVFFLKSKPEVCDLGGGYGRNVRPFFDLGCRCTVNDVCKEGLVKGEKWFENEEGDVQFVEGDGNEIEGSWDVVVCCYFDECDFEKAWERVKVGGYLLVEGFSNLHIDLPLGPSKSNLIDPIKLVETLVGSETVYQENRVRKLNEGTHHRFKEAGVFEGVFRKRWDWAGDRSEIIWRRVEDLGEGGLGGEGEDRLKLDFDVRVVKHVQAMNRLTSTTKNFNSITVGEPGWRKKVGELLEGGDAYCLFEGGELSVQDFRDIDSEEKVLLVPDGSIEQANKVRRGYERVLVYLRILTDEQVYEYLGVDKSKTVSIGAKEVEEYDSKIISYLHSSAGKGRLSTAEAIGFVGNTEVCEGEVEKVIEGLEKMKLDKVELKEVEGGGGGNGVEAEDVIEYAKRREGGGRGLEGLRECVLCGCTLSNWKRREDHFWGKKHCVNVLKFCGEGGLGVEEVWKRGEELMAELGVVEGVDRVTEMLEIEEKKRGGEEEERVIEG</sequence>
<comment type="similarity">
    <text evidence="2">Belongs to the methyltransferase superfamily. L-isoaspartyl/D-aspartyl protein methyltransferase family.</text>
</comment>
<evidence type="ECO:0000256" key="2">
    <source>
        <dbReference type="ARBA" id="ARBA00005369"/>
    </source>
</evidence>
<evidence type="ECO:0000256" key="3">
    <source>
        <dbReference type="ARBA" id="ARBA00011890"/>
    </source>
</evidence>
<comment type="caution">
    <text evidence="9">The sequence shown here is derived from an EMBL/GenBank/DDBJ whole genome shotgun (WGS) entry which is preliminary data.</text>
</comment>
<dbReference type="SUPFAM" id="SSF53335">
    <property type="entry name" value="S-adenosyl-L-methionine-dependent methyltransferases"/>
    <property type="match status" value="2"/>
</dbReference>
<protein>
    <recommendedName>
        <fullName evidence="3">protein-L-isoaspartate(D-aspartate) O-methyltransferase</fullName>
        <ecNumber evidence="3">2.1.1.77</ecNumber>
    </recommendedName>
</protein>
<dbReference type="Proteomes" id="UP001165122">
    <property type="component" value="Unassembled WGS sequence"/>
</dbReference>
<feature type="region of interest" description="Disordered" evidence="8">
    <location>
        <begin position="60"/>
        <end position="102"/>
    </location>
</feature>
<dbReference type="OrthoDB" id="73890at2759"/>
<dbReference type="GO" id="GO:0032259">
    <property type="term" value="P:methylation"/>
    <property type="evidence" value="ECO:0007669"/>
    <property type="project" value="UniProtKB-KW"/>
</dbReference>
<dbReference type="PANTHER" id="PTHR11579:SF0">
    <property type="entry name" value="PROTEIN-L-ISOASPARTATE(D-ASPARTATE) O-METHYLTRANSFERASE"/>
    <property type="match status" value="1"/>
</dbReference>
<evidence type="ECO:0000256" key="7">
    <source>
        <dbReference type="ARBA" id="ARBA00022691"/>
    </source>
</evidence>
<keyword evidence="4" id="KW-0963">Cytoplasm</keyword>
<feature type="compositionally biased region" description="Low complexity" evidence="8">
    <location>
        <begin position="1"/>
        <end position="19"/>
    </location>
</feature>
<gene>
    <name evidence="9" type="ORF">TrLO_g2225</name>
</gene>
<keyword evidence="7" id="KW-0949">S-adenosyl-L-methionine</keyword>
<evidence type="ECO:0000256" key="6">
    <source>
        <dbReference type="ARBA" id="ARBA00022679"/>
    </source>
</evidence>
<accession>A0A9W7C885</accession>
<reference evidence="10" key="1">
    <citation type="journal article" date="2023" name="Commun. Biol.">
        <title>Genome analysis of Parmales, the sister group of diatoms, reveals the evolutionary specialization of diatoms from phago-mixotrophs to photoautotrophs.</title>
        <authorList>
            <person name="Ban H."/>
            <person name="Sato S."/>
            <person name="Yoshikawa S."/>
            <person name="Yamada K."/>
            <person name="Nakamura Y."/>
            <person name="Ichinomiya M."/>
            <person name="Sato N."/>
            <person name="Blanc-Mathieu R."/>
            <person name="Endo H."/>
            <person name="Kuwata A."/>
            <person name="Ogata H."/>
        </authorList>
    </citation>
    <scope>NUCLEOTIDE SEQUENCE [LARGE SCALE GENOMIC DNA]</scope>
    <source>
        <strain evidence="10">NIES 3700</strain>
    </source>
</reference>
<dbReference type="CDD" id="cd02440">
    <property type="entry name" value="AdoMet_MTases"/>
    <property type="match status" value="2"/>
</dbReference>
<keyword evidence="10" id="KW-1185">Reference proteome</keyword>
<organism evidence="9 10">
    <name type="scientific">Triparma laevis f. longispina</name>
    <dbReference type="NCBI Taxonomy" id="1714387"/>
    <lineage>
        <taxon>Eukaryota</taxon>
        <taxon>Sar</taxon>
        <taxon>Stramenopiles</taxon>
        <taxon>Ochrophyta</taxon>
        <taxon>Bolidophyceae</taxon>
        <taxon>Parmales</taxon>
        <taxon>Triparmaceae</taxon>
        <taxon>Triparma</taxon>
    </lineage>
</organism>
<evidence type="ECO:0000256" key="5">
    <source>
        <dbReference type="ARBA" id="ARBA00022603"/>
    </source>
</evidence>
<keyword evidence="5" id="KW-0489">Methyltransferase</keyword>
<evidence type="ECO:0000256" key="1">
    <source>
        <dbReference type="ARBA" id="ARBA00004496"/>
    </source>
</evidence>
<dbReference type="EMBL" id="BRXW01000081">
    <property type="protein sequence ID" value="GMI05057.1"/>
    <property type="molecule type" value="Genomic_DNA"/>
</dbReference>
<dbReference type="InterPro" id="IPR029063">
    <property type="entry name" value="SAM-dependent_MTases_sf"/>
</dbReference>
<evidence type="ECO:0000256" key="4">
    <source>
        <dbReference type="ARBA" id="ARBA00022490"/>
    </source>
</evidence>
<name>A0A9W7C885_9STRA</name>
<keyword evidence="6" id="KW-0808">Transferase</keyword>
<proteinExistence type="inferred from homology"/>
<dbReference type="PANTHER" id="PTHR11579">
    <property type="entry name" value="PROTEIN-L-ISOASPARTATE O-METHYLTRANSFERASE"/>
    <property type="match status" value="1"/>
</dbReference>
<feature type="region of interest" description="Disordered" evidence="8">
    <location>
        <begin position="1"/>
        <end position="33"/>
    </location>
</feature>
<comment type="subcellular location">
    <subcellularLocation>
        <location evidence="1">Cytoplasm</location>
    </subcellularLocation>
</comment>
<evidence type="ECO:0000313" key="10">
    <source>
        <dbReference type="Proteomes" id="UP001165122"/>
    </source>
</evidence>
<evidence type="ECO:0000313" key="9">
    <source>
        <dbReference type="EMBL" id="GMI05057.1"/>
    </source>
</evidence>
<evidence type="ECO:0000256" key="8">
    <source>
        <dbReference type="SAM" id="MobiDB-lite"/>
    </source>
</evidence>
<dbReference type="GO" id="GO:0005737">
    <property type="term" value="C:cytoplasm"/>
    <property type="evidence" value="ECO:0007669"/>
    <property type="project" value="UniProtKB-SubCell"/>
</dbReference>
<dbReference type="Pfam" id="PF01135">
    <property type="entry name" value="PCMT"/>
    <property type="match status" value="1"/>
</dbReference>
<dbReference type="GO" id="GO:0004719">
    <property type="term" value="F:protein-L-isoaspartate (D-aspartate) O-methyltransferase activity"/>
    <property type="evidence" value="ECO:0007669"/>
    <property type="project" value="UniProtKB-EC"/>
</dbReference>
<dbReference type="InterPro" id="IPR000682">
    <property type="entry name" value="PCMT"/>
</dbReference>
<dbReference type="AlphaFoldDB" id="A0A9W7C885"/>
<dbReference type="Gene3D" id="3.40.50.150">
    <property type="entry name" value="Vaccinia Virus protein VP39"/>
    <property type="match status" value="2"/>
</dbReference>
<dbReference type="EC" id="2.1.1.77" evidence="3"/>